<dbReference type="PROSITE" id="PS50113">
    <property type="entry name" value="PAC"/>
    <property type="match status" value="1"/>
</dbReference>
<dbReference type="SUPFAM" id="SSF55785">
    <property type="entry name" value="PYP-like sensor domain (PAS domain)"/>
    <property type="match status" value="2"/>
</dbReference>
<feature type="compositionally biased region" description="Low complexity" evidence="11">
    <location>
        <begin position="813"/>
        <end position="822"/>
    </location>
</feature>
<evidence type="ECO:0000259" key="13">
    <source>
        <dbReference type="PROSITE" id="PS50112"/>
    </source>
</evidence>
<dbReference type="InterPro" id="IPR005467">
    <property type="entry name" value="His_kinase_dom"/>
</dbReference>
<dbReference type="SUPFAM" id="SSF55874">
    <property type="entry name" value="ATPase domain of HSP90 chaperone/DNA topoisomerase II/histidine kinase"/>
    <property type="match status" value="1"/>
</dbReference>
<dbReference type="Pfam" id="PF02518">
    <property type="entry name" value="HATPase_c"/>
    <property type="match status" value="1"/>
</dbReference>
<comment type="subcellular location">
    <subcellularLocation>
        <location evidence="2">Membrane</location>
    </subcellularLocation>
</comment>
<accession>A0A7W6RDV3</accession>
<evidence type="ECO:0000313" key="15">
    <source>
        <dbReference type="EMBL" id="MBB4266204.1"/>
    </source>
</evidence>
<feature type="region of interest" description="Disordered" evidence="11">
    <location>
        <begin position="805"/>
        <end position="842"/>
    </location>
</feature>
<dbReference type="InterPro" id="IPR013656">
    <property type="entry name" value="PAS_4"/>
</dbReference>
<dbReference type="InterPro" id="IPR013655">
    <property type="entry name" value="PAS_fold_3"/>
</dbReference>
<dbReference type="PROSITE" id="PS50112">
    <property type="entry name" value="PAS"/>
    <property type="match status" value="1"/>
</dbReference>
<dbReference type="Proteomes" id="UP000554286">
    <property type="component" value="Unassembled WGS sequence"/>
</dbReference>
<keyword evidence="5 15" id="KW-0808">Transferase</keyword>
<evidence type="ECO:0000256" key="8">
    <source>
        <dbReference type="ARBA" id="ARBA00022840"/>
    </source>
</evidence>
<feature type="domain" description="PAC" evidence="14">
    <location>
        <begin position="258"/>
        <end position="310"/>
    </location>
</feature>
<evidence type="ECO:0000256" key="3">
    <source>
        <dbReference type="ARBA" id="ARBA00012438"/>
    </source>
</evidence>
<dbReference type="SMART" id="SM00091">
    <property type="entry name" value="PAS"/>
    <property type="match status" value="2"/>
</dbReference>
<evidence type="ECO:0000256" key="4">
    <source>
        <dbReference type="ARBA" id="ARBA00022553"/>
    </source>
</evidence>
<name>A0A7W6RDV3_9PROT</name>
<evidence type="ECO:0000256" key="5">
    <source>
        <dbReference type="ARBA" id="ARBA00022679"/>
    </source>
</evidence>
<dbReference type="InterPro" id="IPR003661">
    <property type="entry name" value="HisK_dim/P_dom"/>
</dbReference>
<dbReference type="GO" id="GO:0005524">
    <property type="term" value="F:ATP binding"/>
    <property type="evidence" value="ECO:0007669"/>
    <property type="project" value="UniProtKB-KW"/>
</dbReference>
<evidence type="ECO:0000256" key="9">
    <source>
        <dbReference type="ARBA" id="ARBA00023012"/>
    </source>
</evidence>
<dbReference type="InterPro" id="IPR000700">
    <property type="entry name" value="PAS-assoc_C"/>
</dbReference>
<dbReference type="EC" id="2.7.13.3" evidence="3"/>
<keyword evidence="8" id="KW-0067">ATP-binding</keyword>
<protein>
    <recommendedName>
        <fullName evidence="3">histidine kinase</fullName>
        <ecNumber evidence="3">2.7.13.3</ecNumber>
    </recommendedName>
</protein>
<comment type="catalytic activity">
    <reaction evidence="1">
        <text>ATP + protein L-histidine = ADP + protein N-phospho-L-histidine.</text>
        <dbReference type="EC" id="2.7.13.3"/>
    </reaction>
</comment>
<evidence type="ECO:0000256" key="7">
    <source>
        <dbReference type="ARBA" id="ARBA00022777"/>
    </source>
</evidence>
<keyword evidence="16" id="KW-1185">Reference proteome</keyword>
<dbReference type="GO" id="GO:0016020">
    <property type="term" value="C:membrane"/>
    <property type="evidence" value="ECO:0007669"/>
    <property type="project" value="UniProtKB-SubCell"/>
</dbReference>
<dbReference type="InterPro" id="IPR000014">
    <property type="entry name" value="PAS"/>
</dbReference>
<dbReference type="Gene3D" id="3.30.565.10">
    <property type="entry name" value="Histidine kinase-like ATPase, C-terminal domain"/>
    <property type="match status" value="1"/>
</dbReference>
<evidence type="ECO:0000256" key="11">
    <source>
        <dbReference type="SAM" id="MobiDB-lite"/>
    </source>
</evidence>
<evidence type="ECO:0000256" key="6">
    <source>
        <dbReference type="ARBA" id="ARBA00022741"/>
    </source>
</evidence>
<dbReference type="PRINTS" id="PR00344">
    <property type="entry name" value="BCTRLSENSOR"/>
</dbReference>
<feature type="compositionally biased region" description="Polar residues" evidence="11">
    <location>
        <begin position="62"/>
        <end position="71"/>
    </location>
</feature>
<comment type="caution">
    <text evidence="15">The sequence shown here is derived from an EMBL/GenBank/DDBJ whole genome shotgun (WGS) entry which is preliminary data.</text>
</comment>
<dbReference type="InterPro" id="IPR036890">
    <property type="entry name" value="HATPase_C_sf"/>
</dbReference>
<dbReference type="InterPro" id="IPR003594">
    <property type="entry name" value="HATPase_dom"/>
</dbReference>
<sequence>MDKAHPAEPDGEEEPGHGASWPDSLGIAVLVLDLGAPWAAATAAGIDGRAPEAPAPAVPARQGTSDSPPLQTLSTAVDHITIRGANGRARALFRAKAAWFSTRRLRRHLRRPEVRPVVQAAVRALWRGETLFEGEIPAETADGRPLTLVFSLTVPGTARDAGAVPVYLINRSEAARREAQSRRREDHFRQAFQHASHGMALIGAEGRWLRVNAALCAMLGHTEAALRASTLQDICHSQDRADNIAWMTHVRAHPDTRFARETRYLRRDGSVLWVHVTGSMLAPRGGEAPVLIAQIQNIDPHKRAEAALVESEERFRSAVEYAGHGIAILSVEGHFQQVNRAFRETTGYTADLLSQLTLKDLTPELDWDDEARRLQAVLDGRDRSYTLRKRMLHFLGHAVPMRVTAALVRGSGGMPLSLVYQILDETEQHEAEARARRAETHLLDAFETLSDDILLFDSTDRLVLVNTKFKHAFPGLADILVPGARFVDIIRRIDALGLVTDGDGTASDWMAWRLDHFRRRAGEPFEVKLGDGRWFLVRGSRTAEGSTLILRSDITEMKRREAALADAKLLADRANRAKSEFLANMSHELRTPLNAINGFSELLLKEVFGPLGAPVYSEYLGNILAAGQHLLSLIDDILDLARIEDRAIQLQDRLVDVAALTETCIGIIEHRAHGKDITVANAVSPSLPFLRGDGQRLRQVLLNLLTNAVKFTQRGGLVTVHGRRARSGHLLLSVSDNGIGMSAQDIQIALSRFGQVESVFTRHEGGTGLGLPLCRALMEAHGGTLDIISQSGEGTTVTLRFPASRAMPMGTLAPPASETEPPSSDDPPPDARLSSGARPGED</sequence>
<dbReference type="AlphaFoldDB" id="A0A7W6RDV3"/>
<gene>
    <name evidence="15" type="ORF">GGD89_001833</name>
</gene>
<evidence type="ECO:0000313" key="16">
    <source>
        <dbReference type="Proteomes" id="UP000554286"/>
    </source>
</evidence>
<dbReference type="InterPro" id="IPR001610">
    <property type="entry name" value="PAC"/>
</dbReference>
<dbReference type="InterPro" id="IPR035965">
    <property type="entry name" value="PAS-like_dom_sf"/>
</dbReference>
<dbReference type="Pfam" id="PF08447">
    <property type="entry name" value="PAS_3"/>
    <property type="match status" value="1"/>
</dbReference>
<dbReference type="PANTHER" id="PTHR43047">
    <property type="entry name" value="TWO-COMPONENT HISTIDINE PROTEIN KINASE"/>
    <property type="match status" value="1"/>
</dbReference>
<evidence type="ECO:0000256" key="2">
    <source>
        <dbReference type="ARBA" id="ARBA00004370"/>
    </source>
</evidence>
<reference evidence="15 16" key="1">
    <citation type="submission" date="2020-08" db="EMBL/GenBank/DDBJ databases">
        <title>Genome sequencing of Purple Non-Sulfur Bacteria from various extreme environments.</title>
        <authorList>
            <person name="Mayer M."/>
        </authorList>
    </citation>
    <scope>NUCLEOTIDE SEQUENCE [LARGE SCALE GENOMIC DNA]</scope>
    <source>
        <strain evidence="15 16">JA131</strain>
    </source>
</reference>
<keyword evidence="4" id="KW-0597">Phosphoprotein</keyword>
<keyword evidence="9" id="KW-0902">Two-component regulatory system</keyword>
<keyword evidence="10" id="KW-0472">Membrane</keyword>
<dbReference type="SMART" id="SM00387">
    <property type="entry name" value="HATPase_c"/>
    <property type="match status" value="1"/>
</dbReference>
<dbReference type="Gene3D" id="3.30.450.20">
    <property type="entry name" value="PAS domain"/>
    <property type="match status" value="3"/>
</dbReference>
<dbReference type="Pfam" id="PF12860">
    <property type="entry name" value="PAS_7"/>
    <property type="match status" value="1"/>
</dbReference>
<evidence type="ECO:0000259" key="12">
    <source>
        <dbReference type="PROSITE" id="PS50109"/>
    </source>
</evidence>
<keyword evidence="7 15" id="KW-0418">Kinase</keyword>
<evidence type="ECO:0000256" key="10">
    <source>
        <dbReference type="ARBA" id="ARBA00023136"/>
    </source>
</evidence>
<feature type="domain" description="PAS" evidence="13">
    <location>
        <begin position="311"/>
        <end position="381"/>
    </location>
</feature>
<dbReference type="InterPro" id="IPR036097">
    <property type="entry name" value="HisK_dim/P_sf"/>
</dbReference>
<feature type="region of interest" description="Disordered" evidence="11">
    <location>
        <begin position="1"/>
        <end position="20"/>
    </location>
</feature>
<dbReference type="GO" id="GO:0000155">
    <property type="term" value="F:phosphorelay sensor kinase activity"/>
    <property type="evidence" value="ECO:0007669"/>
    <property type="project" value="InterPro"/>
</dbReference>
<evidence type="ECO:0000256" key="1">
    <source>
        <dbReference type="ARBA" id="ARBA00000085"/>
    </source>
</evidence>
<dbReference type="Gene3D" id="1.10.287.130">
    <property type="match status" value="1"/>
</dbReference>
<dbReference type="InterPro" id="IPR004358">
    <property type="entry name" value="Sig_transdc_His_kin-like_C"/>
</dbReference>
<dbReference type="RefSeq" id="WP_184044325.1">
    <property type="nucleotide sequence ID" value="NZ_JACIGK010000011.1"/>
</dbReference>
<organism evidence="15 16">
    <name type="scientific">Roseospira visakhapatnamensis</name>
    <dbReference type="NCBI Taxonomy" id="390880"/>
    <lineage>
        <taxon>Bacteria</taxon>
        <taxon>Pseudomonadati</taxon>
        <taxon>Pseudomonadota</taxon>
        <taxon>Alphaproteobacteria</taxon>
        <taxon>Rhodospirillales</taxon>
        <taxon>Rhodospirillaceae</taxon>
        <taxon>Roseospira</taxon>
    </lineage>
</organism>
<dbReference type="Pfam" id="PF00512">
    <property type="entry name" value="HisKA"/>
    <property type="match status" value="1"/>
</dbReference>
<dbReference type="SMART" id="SM00086">
    <property type="entry name" value="PAC"/>
    <property type="match status" value="2"/>
</dbReference>
<dbReference type="CDD" id="cd00130">
    <property type="entry name" value="PAS"/>
    <property type="match status" value="2"/>
</dbReference>
<proteinExistence type="predicted"/>
<dbReference type="CDD" id="cd00082">
    <property type="entry name" value="HisKA"/>
    <property type="match status" value="1"/>
</dbReference>
<feature type="region of interest" description="Disordered" evidence="11">
    <location>
        <begin position="47"/>
        <end position="71"/>
    </location>
</feature>
<dbReference type="PANTHER" id="PTHR43047:SF78">
    <property type="entry name" value="SENSORY_REGULATORY PROTEIN RPFC"/>
    <property type="match status" value="1"/>
</dbReference>
<feature type="domain" description="Histidine kinase" evidence="12">
    <location>
        <begin position="584"/>
        <end position="805"/>
    </location>
</feature>
<keyword evidence="6" id="KW-0547">Nucleotide-binding</keyword>
<dbReference type="Pfam" id="PF08448">
    <property type="entry name" value="PAS_4"/>
    <property type="match status" value="1"/>
</dbReference>
<dbReference type="SMART" id="SM00388">
    <property type="entry name" value="HisKA"/>
    <property type="match status" value="1"/>
</dbReference>
<dbReference type="EMBL" id="JACIGK010000011">
    <property type="protein sequence ID" value="MBB4266204.1"/>
    <property type="molecule type" value="Genomic_DNA"/>
</dbReference>
<evidence type="ECO:0000259" key="14">
    <source>
        <dbReference type="PROSITE" id="PS50113"/>
    </source>
</evidence>
<dbReference type="NCBIfam" id="TIGR00229">
    <property type="entry name" value="sensory_box"/>
    <property type="match status" value="2"/>
</dbReference>
<dbReference type="PROSITE" id="PS50109">
    <property type="entry name" value="HIS_KIN"/>
    <property type="match status" value="1"/>
</dbReference>
<dbReference type="FunFam" id="1.10.287.130:FF:000038">
    <property type="entry name" value="Sensory transduction histidine kinase"/>
    <property type="match status" value="1"/>
</dbReference>
<dbReference type="SUPFAM" id="SSF47384">
    <property type="entry name" value="Homodimeric domain of signal transducing histidine kinase"/>
    <property type="match status" value="1"/>
</dbReference>